<dbReference type="GO" id="GO:0005737">
    <property type="term" value="C:cytoplasm"/>
    <property type="evidence" value="ECO:0007669"/>
    <property type="project" value="TreeGrafter"/>
</dbReference>
<dbReference type="Gene3D" id="2.120.10.10">
    <property type="match status" value="2"/>
</dbReference>
<feature type="domain" description="Sialidase" evidence="8">
    <location>
        <begin position="889"/>
        <end position="1177"/>
    </location>
</feature>
<comment type="catalytic activity">
    <reaction evidence="1">
        <text>Hydrolysis of alpha-(2-&gt;3)-, alpha-(2-&gt;6)-, alpha-(2-&gt;8)- glycosidic linkages of terminal sialic acid residues in oligosaccharides, glycoproteins, glycolipids, colominic acid and synthetic substrates.</text>
        <dbReference type="EC" id="3.2.1.18"/>
    </reaction>
</comment>
<evidence type="ECO:0000313" key="10">
    <source>
        <dbReference type="Proteomes" id="UP000014393"/>
    </source>
</evidence>
<dbReference type="SUPFAM" id="SSF49785">
    <property type="entry name" value="Galactose-binding domain-like"/>
    <property type="match status" value="1"/>
</dbReference>
<feature type="compositionally biased region" description="Polar residues" evidence="4">
    <location>
        <begin position="50"/>
        <end position="72"/>
    </location>
</feature>
<proteinExistence type="inferred from homology"/>
<reference evidence="9 10" key="1">
    <citation type="submission" date="2013-05" db="EMBL/GenBank/DDBJ databases">
        <title>The Genome Sequence of Actinobaculum schaalii FB123-CNA2.</title>
        <authorList>
            <consortium name="The Broad Institute Genomics Platform"/>
            <person name="Earl A."/>
            <person name="Ward D."/>
            <person name="Feldgarden M."/>
            <person name="Gevers D."/>
            <person name="Saerens B."/>
            <person name="Vaneechoutte M."/>
            <person name="Walker B."/>
            <person name="Young S."/>
            <person name="Zeng Q."/>
            <person name="Gargeya S."/>
            <person name="Fitzgerald M."/>
            <person name="Haas B."/>
            <person name="Abouelleil A."/>
            <person name="Allen A.W."/>
            <person name="Alvarado L."/>
            <person name="Arachchi H.M."/>
            <person name="Berlin A.M."/>
            <person name="Chapman S.B."/>
            <person name="Gainer-Dewar J."/>
            <person name="Goldberg J."/>
            <person name="Griggs A."/>
            <person name="Gujja S."/>
            <person name="Hansen M."/>
            <person name="Howarth C."/>
            <person name="Imamovic A."/>
            <person name="Ireland A."/>
            <person name="Larimer J."/>
            <person name="McCowan C."/>
            <person name="Murphy C."/>
            <person name="Pearson M."/>
            <person name="Poon T.W."/>
            <person name="Priest M."/>
            <person name="Roberts A."/>
            <person name="Saif S."/>
            <person name="Shea T."/>
            <person name="Sisk P."/>
            <person name="Sykes S."/>
            <person name="Wortman J."/>
            <person name="Nusbaum C."/>
            <person name="Birren B."/>
        </authorList>
    </citation>
    <scope>NUCLEOTIDE SEQUENCE [LARGE SCALE GENOMIC DNA]</scope>
    <source>
        <strain evidence="9 10">FB123-CNA-2</strain>
    </source>
</reference>
<evidence type="ECO:0000256" key="4">
    <source>
        <dbReference type="SAM" id="MobiDB-lite"/>
    </source>
</evidence>
<accession>S2VK03</accession>
<dbReference type="CDD" id="cd15482">
    <property type="entry name" value="Sialidase_non-viral"/>
    <property type="match status" value="2"/>
</dbReference>
<dbReference type="InterPro" id="IPR008979">
    <property type="entry name" value="Galactose-bd-like_sf"/>
</dbReference>
<sequence>MALSATVALTVTPLTAWASPGETPPQPEPQAAEVLETAQPPALTADELESGTSSALAAESTPENSETATEPTNRAAESTAASEAENTANAANYMSLTLERTDDNGNELRIGQKMTFKISYTNLSQRAITAFPFKSNLKGVLPPTAPNCRWANLKAGDTKGCTTATYTVTAEDAAKGTFTPFVEFRATKDRNGTQVLQEGIRQELAPVTLINEQAPKDPDPATIPTERGDMETVRLARAGDKEDYCYRIPALTQANNGWILAAYDGRPGSCMDSPNPNHITLRISKDNGKSWTEPKEVLQGKGTLYSRDKYGYSDPSFVVNEETGRIFLFSVFSYDKRFQDSRPGTDPNDRNVLHAQVVYSDDNGETWSQPRIITDDITFDKNIRSRFAASGAGIQLKYGEHKGRLVQQFTMTMPNNRGYAAVSVYSDNNGETWTPGQPVYGGMDENKVVELSDGTLMLNSRSSDNVWARKIAYSTDGGATYSPMQIDWQLPDPHNNASIIRAFPNAPQGSDKAKILLYSSSSADGRHNGLIRVSYDDGESWSVGKLFKKGAMAYSTMWAMKDGRYGIFFEGDNNDMLYAHFGFDWLNSVPLSTTPERVVVNRGEAKVKINVSNLGSTAIENPVMAPLWLPRGWSAEQVQIGKLEAGETRTVSIPVTIGNDAVAYDDDIGLDFVVNVEGKVGVNASAIARLEEREGETPAPQQYMTVDFERTDDGGEPLRIGQELTFRVSYTNTSDRTITAFPYQSNLNRFLTTGTPNCRWGNLAAGDTKGCNTITYKVTAEDAKRGTFTPYVVFRATEDRDGTRVLQDNIRAELPAIKVINEEIGKRPDPATIPTERGDMETVRLARAGDKDNYCYRIPALAQANNGWILAAYDGRPDSCMDSPNPNHITLRISKDNGKSWTAPEEILQGKGHIRDADKYGFSDPSFVVNEETGRIFLFSVFSYDVRFQDSQPGTDPDNRRALHAQVVYSDDNGQTWSKPRLITKDITFDENIRSRFAASGAGIQLKYGPHKGRLIQQFTMTMPNGKGYAAVSVYSDDNGATWTPGQPVYGNMDENKVVELSDGTVMLNSRSSDGIMARKIAFSKDGGQTYTPMQVEWQLPDPRNNASIIRAFPNAPEGSAQAKILLYSSSSATSRSNGLVRISYDDGRTWSVGKQFKQGAMSYSTMWAMDDGRYGIFYEGDNNDMLYAHFTLDWLNSLPVSAVPAENAKVYRGKSTIPLSVTNMGSEDLAGVVATPGELPAGWEAEAVELGTLKAGETRIVQVPVTIGAKVLAGSGDQTIPFRITSGDKVAANGFAEVTLINRKCESRPVYVPGVKLANEVAAETTREDNGTDNLFDGDLNTIWHSPWSSTIKLPLDIDLALPQAENIGRVDVHPRSFGGDNGRIRSAELWAGKDAESAVKIAEGTFENSPEPATFFVDTKDTKFLRLRITGTYGRTADSLASAAEIAVYKMTEVSDTCVEPSPEPEPTPGTDPTPGTPDPSPKPDPTPDKPAPSPEPTPGTDPTPGTPDPSPTPSPEPTPEPSEPAVPESHGNANYLSNSWTSTVADLVFSYGRAGDEVLVGDWTGDGRKSVAVRRGNQFFVKNSLGGGNADTVFSYGKAGDKVVVGDWDGDGKATFAVIRGNKVFVKNSLTSGNADSVIAYGKASDTLISGDWDGDGIATFAAVRGNQFFVKNSLESGNADAVFSFGRVGDEVIVGDWDGDGVDTVGVRRGNIIYTADAQGNTVMSVAYGKPGDQLLIGDWDGDGIDTPGVRR</sequence>
<keyword evidence="10" id="KW-1185">Reference proteome</keyword>
<feature type="signal peptide" evidence="5">
    <location>
        <begin position="1"/>
        <end position="18"/>
    </location>
</feature>
<evidence type="ECO:0000259" key="6">
    <source>
        <dbReference type="Pfam" id="PF00754"/>
    </source>
</evidence>
<dbReference type="HOGENOM" id="CLU_239211_0_0_11"/>
<feature type="chain" id="PRO_5004513519" description="exo-alpha-sialidase" evidence="5">
    <location>
        <begin position="19"/>
        <end position="1756"/>
    </location>
</feature>
<evidence type="ECO:0000256" key="1">
    <source>
        <dbReference type="ARBA" id="ARBA00000427"/>
    </source>
</evidence>
<comment type="caution">
    <text evidence="9">The sequence shown here is derived from an EMBL/GenBank/DDBJ whole genome shotgun (WGS) entry which is preliminary data.</text>
</comment>
<keyword evidence="5" id="KW-0732">Signal</keyword>
<feature type="domain" description="Alpha-galactosidase NEW3" evidence="7">
    <location>
        <begin position="1215"/>
        <end position="1283"/>
    </location>
</feature>
<evidence type="ECO:0000313" key="9">
    <source>
        <dbReference type="EMBL" id="EPD27773.1"/>
    </source>
</evidence>
<evidence type="ECO:0000259" key="8">
    <source>
        <dbReference type="Pfam" id="PF13088"/>
    </source>
</evidence>
<evidence type="ECO:0000256" key="5">
    <source>
        <dbReference type="SAM" id="SignalP"/>
    </source>
</evidence>
<comment type="similarity">
    <text evidence="2">Belongs to the glycosyl hydrolase 33 family.</text>
</comment>
<dbReference type="PANTHER" id="PTHR10628">
    <property type="entry name" value="SIALIDASE"/>
    <property type="match status" value="1"/>
</dbReference>
<dbReference type="GO" id="GO:0004308">
    <property type="term" value="F:exo-alpha-sialidase activity"/>
    <property type="evidence" value="ECO:0007669"/>
    <property type="project" value="UniProtKB-EC"/>
</dbReference>
<dbReference type="InterPro" id="IPR026856">
    <property type="entry name" value="Sialidase_fam"/>
</dbReference>
<evidence type="ECO:0000259" key="7">
    <source>
        <dbReference type="Pfam" id="PF10633"/>
    </source>
</evidence>
<dbReference type="Gene3D" id="2.60.120.260">
    <property type="entry name" value="Galactose-binding domain-like"/>
    <property type="match status" value="1"/>
</dbReference>
<feature type="domain" description="Alpha-galactosidase NEW3" evidence="7">
    <location>
        <begin position="605"/>
        <end position="665"/>
    </location>
</feature>
<dbReference type="PATRIC" id="fig|883067.3.peg.331"/>
<dbReference type="Pfam" id="PF00754">
    <property type="entry name" value="F5_F8_type_C"/>
    <property type="match status" value="1"/>
</dbReference>
<gene>
    <name evidence="9" type="ORF">HMPREF9237_00329</name>
</gene>
<evidence type="ECO:0000256" key="3">
    <source>
        <dbReference type="ARBA" id="ARBA00012733"/>
    </source>
</evidence>
<evidence type="ECO:0000256" key="2">
    <source>
        <dbReference type="ARBA" id="ARBA00009348"/>
    </source>
</evidence>
<dbReference type="InterPro" id="IPR018905">
    <property type="entry name" value="A-galactase_NEW3"/>
</dbReference>
<dbReference type="InterPro" id="IPR000421">
    <property type="entry name" value="FA58C"/>
</dbReference>
<feature type="region of interest" description="Disordered" evidence="4">
    <location>
        <begin position="1457"/>
        <end position="1537"/>
    </location>
</feature>
<dbReference type="PANTHER" id="PTHR10628:SF30">
    <property type="entry name" value="EXO-ALPHA-SIALIDASE"/>
    <property type="match status" value="1"/>
</dbReference>
<dbReference type="EC" id="3.2.1.18" evidence="3"/>
<feature type="compositionally biased region" description="Pro residues" evidence="4">
    <location>
        <begin position="1464"/>
        <end position="1527"/>
    </location>
</feature>
<dbReference type="eggNOG" id="COG4409">
    <property type="taxonomic scope" value="Bacteria"/>
</dbReference>
<feature type="domain" description="F5/8 type C" evidence="6">
    <location>
        <begin position="1324"/>
        <end position="1437"/>
    </location>
</feature>
<feature type="domain" description="Sialidase" evidence="8">
    <location>
        <begin position="279"/>
        <end position="567"/>
    </location>
</feature>
<dbReference type="GO" id="GO:0006689">
    <property type="term" value="P:ganglioside catabolic process"/>
    <property type="evidence" value="ECO:0007669"/>
    <property type="project" value="TreeGrafter"/>
</dbReference>
<feature type="region of interest" description="Disordered" evidence="4">
    <location>
        <begin position="1"/>
        <end position="87"/>
    </location>
</feature>
<dbReference type="eggNOG" id="COG3250">
    <property type="taxonomic scope" value="Bacteria"/>
</dbReference>
<dbReference type="InterPro" id="IPR011040">
    <property type="entry name" value="Sialidase"/>
</dbReference>
<dbReference type="Pfam" id="PF10633">
    <property type="entry name" value="NPCBM_assoc"/>
    <property type="match status" value="2"/>
</dbReference>
<name>S2VK03_9ACTO</name>
<organism evidence="9 10">
    <name type="scientific">Actinotignum schaalii FB123-CNA-2</name>
    <dbReference type="NCBI Taxonomy" id="883067"/>
    <lineage>
        <taxon>Bacteria</taxon>
        <taxon>Bacillati</taxon>
        <taxon>Actinomycetota</taxon>
        <taxon>Actinomycetes</taxon>
        <taxon>Actinomycetales</taxon>
        <taxon>Actinomycetaceae</taxon>
        <taxon>Actinotignum</taxon>
    </lineage>
</organism>
<dbReference type="InterPro" id="IPR036278">
    <property type="entry name" value="Sialidase_sf"/>
</dbReference>
<dbReference type="Proteomes" id="UP000014393">
    <property type="component" value="Unassembled WGS sequence"/>
</dbReference>
<dbReference type="Pfam" id="PF13088">
    <property type="entry name" value="BNR_2"/>
    <property type="match status" value="2"/>
</dbReference>
<dbReference type="InterPro" id="IPR028994">
    <property type="entry name" value="Integrin_alpha_N"/>
</dbReference>
<dbReference type="SUPFAM" id="SSF69318">
    <property type="entry name" value="Integrin alpha N-terminal domain"/>
    <property type="match status" value="1"/>
</dbReference>
<protein>
    <recommendedName>
        <fullName evidence="3">exo-alpha-sialidase</fullName>
        <ecNumber evidence="3">3.2.1.18</ecNumber>
    </recommendedName>
</protein>
<dbReference type="EMBL" id="AGWM01000004">
    <property type="protein sequence ID" value="EPD27773.1"/>
    <property type="molecule type" value="Genomic_DNA"/>
</dbReference>
<dbReference type="GO" id="GO:0016020">
    <property type="term" value="C:membrane"/>
    <property type="evidence" value="ECO:0007669"/>
    <property type="project" value="TreeGrafter"/>
</dbReference>
<feature type="compositionally biased region" description="Low complexity" evidence="4">
    <location>
        <begin position="1"/>
        <end position="16"/>
    </location>
</feature>
<feature type="compositionally biased region" description="Low complexity" evidence="4">
    <location>
        <begin position="75"/>
        <end position="87"/>
    </location>
</feature>
<dbReference type="GO" id="GO:0009313">
    <property type="term" value="P:oligosaccharide catabolic process"/>
    <property type="evidence" value="ECO:0007669"/>
    <property type="project" value="TreeGrafter"/>
</dbReference>
<dbReference type="eggNOG" id="COG3055">
    <property type="taxonomic scope" value="Bacteria"/>
</dbReference>
<dbReference type="SUPFAM" id="SSF50939">
    <property type="entry name" value="Sialidases"/>
    <property type="match status" value="2"/>
</dbReference>